<comment type="subcellular location">
    <subcellularLocation>
        <location evidence="1">Cell inner membrane</location>
        <topology evidence="1">Multi-pass membrane protein</topology>
    </subcellularLocation>
    <subcellularLocation>
        <location evidence="9">Cell membrane</location>
        <topology evidence="9">Multi-pass membrane protein</topology>
    </subcellularLocation>
</comment>
<feature type="transmembrane region" description="Helical" evidence="9">
    <location>
        <begin position="305"/>
        <end position="327"/>
    </location>
</feature>
<evidence type="ECO:0000256" key="4">
    <source>
        <dbReference type="ARBA" id="ARBA00022519"/>
    </source>
</evidence>
<dbReference type="PANTHER" id="PTHR43163:SF4">
    <property type="entry name" value="PUTRESCINE EXPORT SYSTEM PERMEASE PROTEIN SAPB"/>
    <property type="match status" value="1"/>
</dbReference>
<evidence type="ECO:0000256" key="2">
    <source>
        <dbReference type="ARBA" id="ARBA00022448"/>
    </source>
</evidence>
<organism evidence="11 12">
    <name type="scientific">Agaribacter flavus</name>
    <dbReference type="NCBI Taxonomy" id="1902781"/>
    <lineage>
        <taxon>Bacteria</taxon>
        <taxon>Pseudomonadati</taxon>
        <taxon>Pseudomonadota</taxon>
        <taxon>Gammaproteobacteria</taxon>
        <taxon>Alteromonadales</taxon>
        <taxon>Alteromonadaceae</taxon>
        <taxon>Agaribacter</taxon>
    </lineage>
</organism>
<feature type="transmembrane region" description="Helical" evidence="9">
    <location>
        <begin position="62"/>
        <end position="81"/>
    </location>
</feature>
<keyword evidence="2 9" id="KW-0813">Transport</keyword>
<feature type="transmembrane region" description="Helical" evidence="9">
    <location>
        <begin position="259"/>
        <end position="285"/>
    </location>
</feature>
<dbReference type="InterPro" id="IPR000515">
    <property type="entry name" value="MetI-like"/>
</dbReference>
<dbReference type="EMBL" id="JBHRSW010000004">
    <property type="protein sequence ID" value="MFC3120363.1"/>
    <property type="molecule type" value="Genomic_DNA"/>
</dbReference>
<name>A0ABV7FJA9_9ALTE</name>
<evidence type="ECO:0000256" key="5">
    <source>
        <dbReference type="ARBA" id="ARBA00022692"/>
    </source>
</evidence>
<feature type="domain" description="ABC transmembrane type-1" evidence="10">
    <location>
        <begin position="96"/>
        <end position="324"/>
    </location>
</feature>
<feature type="transmembrane region" description="Helical" evidence="9">
    <location>
        <begin position="201"/>
        <end position="224"/>
    </location>
</feature>
<feature type="transmembrane region" description="Helical" evidence="9">
    <location>
        <begin position="170"/>
        <end position="189"/>
    </location>
</feature>
<accession>A0ABV7FJA9</accession>
<evidence type="ECO:0000256" key="9">
    <source>
        <dbReference type="RuleBase" id="RU363032"/>
    </source>
</evidence>
<dbReference type="SUPFAM" id="SSF161098">
    <property type="entry name" value="MetI-like"/>
    <property type="match status" value="1"/>
</dbReference>
<keyword evidence="12" id="KW-1185">Reference proteome</keyword>
<feature type="transmembrane region" description="Helical" evidence="9">
    <location>
        <begin position="133"/>
        <end position="158"/>
    </location>
</feature>
<evidence type="ECO:0000259" key="10">
    <source>
        <dbReference type="PROSITE" id="PS50928"/>
    </source>
</evidence>
<sequence>MIRLSIRYLNLIVLTVFALVALSFLLPFVFQGDLLINISGITPDSPEQRAALERAFRLDQSIFHQFALYIDNLFLGNWGVSSRTQLNLFDEIKLTFPATLELVVYASVLAIVVGLPLGFIAGLKHHNPFDFSVVTFSIVGYSFPVFWLALIFITLFCLQLEWLPTSGRISLLFEIPPVTGFLLIDIWLSDIQNKSLAFKNAFQHLILPTISVAIVSTALFVRFIRRSIMDVMEKEYIIAAKSRGFTQSQIFFKHGLKNAIIPILPILALQVSTLITNVMIVETIFSWPGIGKWLIEAIYQRDYPAIRMGMLVVSLFVMMLTISTEFLTRAIDPRRERGQHATV</sequence>
<dbReference type="PROSITE" id="PS50928">
    <property type="entry name" value="ABC_TM1"/>
    <property type="match status" value="1"/>
</dbReference>
<dbReference type="Gene3D" id="1.10.3720.10">
    <property type="entry name" value="MetI-like"/>
    <property type="match status" value="1"/>
</dbReference>
<proteinExistence type="inferred from homology"/>
<comment type="caution">
    <text evidence="11">The sequence shown here is derived from an EMBL/GenBank/DDBJ whole genome shotgun (WGS) entry which is preliminary data.</text>
</comment>
<evidence type="ECO:0000256" key="3">
    <source>
        <dbReference type="ARBA" id="ARBA00022475"/>
    </source>
</evidence>
<gene>
    <name evidence="11" type="ORF">ACFOHL_01890</name>
</gene>
<keyword evidence="5 9" id="KW-0812">Transmembrane</keyword>
<dbReference type="RefSeq" id="WP_376918499.1">
    <property type="nucleotide sequence ID" value="NZ_JBHRSW010000004.1"/>
</dbReference>
<dbReference type="Pfam" id="PF00528">
    <property type="entry name" value="BPD_transp_1"/>
    <property type="match status" value="1"/>
</dbReference>
<keyword evidence="3" id="KW-1003">Cell membrane</keyword>
<dbReference type="PANTHER" id="PTHR43163">
    <property type="entry name" value="DIPEPTIDE TRANSPORT SYSTEM PERMEASE PROTEIN DPPB-RELATED"/>
    <property type="match status" value="1"/>
</dbReference>
<keyword evidence="6 9" id="KW-1133">Transmembrane helix</keyword>
<dbReference type="InterPro" id="IPR035906">
    <property type="entry name" value="MetI-like_sf"/>
</dbReference>
<evidence type="ECO:0000256" key="6">
    <source>
        <dbReference type="ARBA" id="ARBA00022989"/>
    </source>
</evidence>
<feature type="transmembrane region" description="Helical" evidence="9">
    <location>
        <begin position="7"/>
        <end position="30"/>
    </location>
</feature>
<dbReference type="Proteomes" id="UP001595478">
    <property type="component" value="Unassembled WGS sequence"/>
</dbReference>
<dbReference type="CDD" id="cd06261">
    <property type="entry name" value="TM_PBP2"/>
    <property type="match status" value="1"/>
</dbReference>
<feature type="transmembrane region" description="Helical" evidence="9">
    <location>
        <begin position="102"/>
        <end position="121"/>
    </location>
</feature>
<evidence type="ECO:0000313" key="12">
    <source>
        <dbReference type="Proteomes" id="UP001595478"/>
    </source>
</evidence>
<keyword evidence="4" id="KW-0997">Cell inner membrane</keyword>
<keyword evidence="7 9" id="KW-0472">Membrane</keyword>
<evidence type="ECO:0000256" key="7">
    <source>
        <dbReference type="ARBA" id="ARBA00023136"/>
    </source>
</evidence>
<evidence type="ECO:0000256" key="8">
    <source>
        <dbReference type="ARBA" id="ARBA00024202"/>
    </source>
</evidence>
<evidence type="ECO:0000313" key="11">
    <source>
        <dbReference type="EMBL" id="MFC3120363.1"/>
    </source>
</evidence>
<protein>
    <submittedName>
        <fullName evidence="11">ABC transporter permease subunit</fullName>
    </submittedName>
</protein>
<evidence type="ECO:0000256" key="1">
    <source>
        <dbReference type="ARBA" id="ARBA00004429"/>
    </source>
</evidence>
<comment type="similarity">
    <text evidence="8">Belongs to the binding-protein-dependent transport system permease family. OppBC subfamily.</text>
</comment>
<reference evidence="12" key="1">
    <citation type="journal article" date="2019" name="Int. J. Syst. Evol. Microbiol.">
        <title>The Global Catalogue of Microorganisms (GCM) 10K type strain sequencing project: providing services to taxonomists for standard genome sequencing and annotation.</title>
        <authorList>
            <consortium name="The Broad Institute Genomics Platform"/>
            <consortium name="The Broad Institute Genome Sequencing Center for Infectious Disease"/>
            <person name="Wu L."/>
            <person name="Ma J."/>
        </authorList>
    </citation>
    <scope>NUCLEOTIDE SEQUENCE [LARGE SCALE GENOMIC DNA]</scope>
    <source>
        <strain evidence="12">KCTC 52473</strain>
    </source>
</reference>